<evidence type="ECO:0000256" key="3">
    <source>
        <dbReference type="ARBA" id="ARBA00023085"/>
    </source>
</evidence>
<name>A0A9J6B0T6_SOLCO</name>
<gene>
    <name evidence="7" type="ORF">H5410_002059</name>
</gene>
<evidence type="ECO:0000313" key="8">
    <source>
        <dbReference type="Proteomes" id="UP000824120"/>
    </source>
</evidence>
<dbReference type="Gene3D" id="2.160.20.10">
    <property type="entry name" value="Single-stranded right-handed beta-helix, Pectin lyase-like"/>
    <property type="match status" value="1"/>
</dbReference>
<keyword evidence="8" id="KW-1185">Reference proteome</keyword>
<comment type="catalytic activity">
    <reaction evidence="5">
        <text>[(1-&gt;4)-alpha-D-galacturonosyl methyl ester](n) + n H2O = [(1-&gt;4)-alpha-D-galacturonosyl](n) + n methanol + n H(+)</text>
        <dbReference type="Rhea" id="RHEA:22380"/>
        <dbReference type="Rhea" id="RHEA-COMP:14570"/>
        <dbReference type="Rhea" id="RHEA-COMP:14573"/>
        <dbReference type="ChEBI" id="CHEBI:15377"/>
        <dbReference type="ChEBI" id="CHEBI:15378"/>
        <dbReference type="ChEBI" id="CHEBI:17790"/>
        <dbReference type="ChEBI" id="CHEBI:140522"/>
        <dbReference type="ChEBI" id="CHEBI:140523"/>
        <dbReference type="EC" id="3.1.1.11"/>
    </reaction>
</comment>
<evidence type="ECO:0000259" key="6">
    <source>
        <dbReference type="Pfam" id="PF01095"/>
    </source>
</evidence>
<dbReference type="Pfam" id="PF01095">
    <property type="entry name" value="Pectinesterase"/>
    <property type="match status" value="1"/>
</dbReference>
<dbReference type="SUPFAM" id="SSF51126">
    <property type="entry name" value="Pectin lyase-like"/>
    <property type="match status" value="1"/>
</dbReference>
<evidence type="ECO:0000256" key="4">
    <source>
        <dbReference type="ARBA" id="ARBA00023316"/>
    </source>
</evidence>
<feature type="domain" description="Pectinesterase catalytic" evidence="6">
    <location>
        <begin position="1"/>
        <end position="72"/>
    </location>
</feature>
<keyword evidence="2" id="KW-0378">Hydrolase</keyword>
<dbReference type="InterPro" id="IPR011050">
    <property type="entry name" value="Pectin_lyase_fold/virulence"/>
</dbReference>
<dbReference type="PANTHER" id="PTHR31707">
    <property type="entry name" value="PECTINESTERASE"/>
    <property type="match status" value="1"/>
</dbReference>
<dbReference type="Proteomes" id="UP000824120">
    <property type="component" value="Chromosome 1"/>
</dbReference>
<accession>A0A9J6B0T6</accession>
<dbReference type="AlphaFoldDB" id="A0A9J6B0T6"/>
<protein>
    <recommendedName>
        <fullName evidence="6">Pectinesterase catalytic domain-containing protein</fullName>
    </recommendedName>
</protein>
<comment type="pathway">
    <text evidence="1">Glycan metabolism; pectin degradation; 2-dehydro-3-deoxy-D-gluconate from pectin: step 1/5.</text>
</comment>
<evidence type="ECO:0000313" key="7">
    <source>
        <dbReference type="EMBL" id="KAG5630342.1"/>
    </source>
</evidence>
<dbReference type="InterPro" id="IPR000070">
    <property type="entry name" value="Pectinesterase_cat"/>
</dbReference>
<keyword evidence="3" id="KW-0063">Aspartyl esterase</keyword>
<proteinExistence type="predicted"/>
<organism evidence="7 8">
    <name type="scientific">Solanum commersonii</name>
    <name type="common">Commerson's wild potato</name>
    <name type="synonym">Commerson's nightshade</name>
    <dbReference type="NCBI Taxonomy" id="4109"/>
    <lineage>
        <taxon>Eukaryota</taxon>
        <taxon>Viridiplantae</taxon>
        <taxon>Streptophyta</taxon>
        <taxon>Embryophyta</taxon>
        <taxon>Tracheophyta</taxon>
        <taxon>Spermatophyta</taxon>
        <taxon>Magnoliopsida</taxon>
        <taxon>eudicotyledons</taxon>
        <taxon>Gunneridae</taxon>
        <taxon>Pentapetalae</taxon>
        <taxon>asterids</taxon>
        <taxon>lamiids</taxon>
        <taxon>Solanales</taxon>
        <taxon>Solanaceae</taxon>
        <taxon>Solanoideae</taxon>
        <taxon>Solaneae</taxon>
        <taxon>Solanum</taxon>
    </lineage>
</organism>
<evidence type="ECO:0000256" key="5">
    <source>
        <dbReference type="ARBA" id="ARBA00047928"/>
    </source>
</evidence>
<dbReference type="OrthoDB" id="2019149at2759"/>
<dbReference type="GO" id="GO:0042545">
    <property type="term" value="P:cell wall modification"/>
    <property type="evidence" value="ECO:0007669"/>
    <property type="project" value="InterPro"/>
</dbReference>
<dbReference type="EMBL" id="JACXVP010000001">
    <property type="protein sequence ID" value="KAG5630342.1"/>
    <property type="molecule type" value="Genomic_DNA"/>
</dbReference>
<dbReference type="InterPro" id="IPR012334">
    <property type="entry name" value="Pectin_lyas_fold"/>
</dbReference>
<comment type="caution">
    <text evidence="7">The sequence shown here is derived from an EMBL/GenBank/DDBJ whole genome shotgun (WGS) entry which is preliminary data.</text>
</comment>
<dbReference type="GO" id="GO:0030599">
    <property type="term" value="F:pectinesterase activity"/>
    <property type="evidence" value="ECO:0007669"/>
    <property type="project" value="UniProtKB-EC"/>
</dbReference>
<reference evidence="7 8" key="1">
    <citation type="submission" date="2020-09" db="EMBL/GenBank/DDBJ databases">
        <title>De no assembly of potato wild relative species, Solanum commersonii.</title>
        <authorList>
            <person name="Cho K."/>
        </authorList>
    </citation>
    <scope>NUCLEOTIDE SEQUENCE [LARGE SCALE GENOMIC DNA]</scope>
    <source>
        <strain evidence="7">LZ3.2</strain>
        <tissue evidence="7">Leaf</tissue>
    </source>
</reference>
<evidence type="ECO:0000256" key="2">
    <source>
        <dbReference type="ARBA" id="ARBA00022801"/>
    </source>
</evidence>
<keyword evidence="4" id="KW-0961">Cell wall biogenesis/degradation</keyword>
<sequence>MESYIDNLIDPKGWVEWIGSANKSVVNRRSYYLEYKNRGPGVVTKGRVTWASVTTDPNIASDFTIRNFISGDQKVNTTADSLAKYGAIEDSSMIFTNSPQMPSMTQGNYLNGQGQPPYCLYHVSAILLPEVKVLSPLM</sequence>
<evidence type="ECO:0000256" key="1">
    <source>
        <dbReference type="ARBA" id="ARBA00005184"/>
    </source>
</evidence>